<keyword evidence="7" id="KW-0464">Manganese</keyword>
<comment type="cofactor">
    <cofactor evidence="1">
        <name>Mn(2+)</name>
        <dbReference type="ChEBI" id="CHEBI:29035"/>
    </cofactor>
</comment>
<evidence type="ECO:0000256" key="5">
    <source>
        <dbReference type="ARBA" id="ARBA00022801"/>
    </source>
</evidence>
<dbReference type="InterPro" id="IPR000086">
    <property type="entry name" value="NUDIX_hydrolase_dom"/>
</dbReference>
<evidence type="ECO:0000256" key="7">
    <source>
        <dbReference type="ARBA" id="ARBA00023211"/>
    </source>
</evidence>
<dbReference type="AlphaFoldDB" id="A0AA88L9Q4"/>
<evidence type="ECO:0000259" key="8">
    <source>
        <dbReference type="PROSITE" id="PS51462"/>
    </source>
</evidence>
<dbReference type="CDD" id="cd18870">
    <property type="entry name" value="NUDIX_AcylCoAdiphos_Nudt19"/>
    <property type="match status" value="1"/>
</dbReference>
<comment type="similarity">
    <text evidence="3">Belongs to the Nudix hydrolase family.</text>
</comment>
<organism evidence="9 10">
    <name type="scientific">Artemia franciscana</name>
    <name type="common">Brine shrimp</name>
    <name type="synonym">Artemia sanfranciscana</name>
    <dbReference type="NCBI Taxonomy" id="6661"/>
    <lineage>
        <taxon>Eukaryota</taxon>
        <taxon>Metazoa</taxon>
        <taxon>Ecdysozoa</taxon>
        <taxon>Arthropoda</taxon>
        <taxon>Crustacea</taxon>
        <taxon>Branchiopoda</taxon>
        <taxon>Anostraca</taxon>
        <taxon>Artemiidae</taxon>
        <taxon>Artemia</taxon>
    </lineage>
</organism>
<dbReference type="GO" id="GO:0016818">
    <property type="term" value="F:hydrolase activity, acting on acid anhydrides, in phosphorus-containing anhydrides"/>
    <property type="evidence" value="ECO:0007669"/>
    <property type="project" value="InterPro"/>
</dbReference>
<dbReference type="EMBL" id="JAVRJZ010000004">
    <property type="protein sequence ID" value="KAK2723628.1"/>
    <property type="molecule type" value="Genomic_DNA"/>
</dbReference>
<gene>
    <name evidence="9" type="ORF">QYM36_002089</name>
</gene>
<keyword evidence="10" id="KW-1185">Reference proteome</keyword>
<dbReference type="Gene3D" id="3.90.79.10">
    <property type="entry name" value="Nucleoside Triphosphate Pyrophosphohydrolase"/>
    <property type="match status" value="1"/>
</dbReference>
<dbReference type="PANTHER" id="PTHR12318:SF0">
    <property type="entry name" value="ACYL-COENZYME A DIPHOSPHATASE NUDT19"/>
    <property type="match status" value="1"/>
</dbReference>
<evidence type="ECO:0000313" key="9">
    <source>
        <dbReference type="EMBL" id="KAK2723628.1"/>
    </source>
</evidence>
<protein>
    <recommendedName>
        <fullName evidence="8">Nudix hydrolase domain-containing protein</fullName>
    </recommendedName>
</protein>
<accession>A0AA88L9Q4</accession>
<dbReference type="SUPFAM" id="SSF55811">
    <property type="entry name" value="Nudix"/>
    <property type="match status" value="1"/>
</dbReference>
<dbReference type="InterPro" id="IPR015797">
    <property type="entry name" value="NUDIX_hydrolase-like_dom_sf"/>
</dbReference>
<evidence type="ECO:0000256" key="4">
    <source>
        <dbReference type="ARBA" id="ARBA00022723"/>
    </source>
</evidence>
<dbReference type="PANTHER" id="PTHR12318">
    <property type="entry name" value="TESTOSTERONE-REGULATED PROTEIN RP2"/>
    <property type="match status" value="1"/>
</dbReference>
<evidence type="ECO:0000313" key="10">
    <source>
        <dbReference type="Proteomes" id="UP001187531"/>
    </source>
</evidence>
<proteinExistence type="inferred from homology"/>
<evidence type="ECO:0000256" key="1">
    <source>
        <dbReference type="ARBA" id="ARBA00001936"/>
    </source>
</evidence>
<dbReference type="GO" id="GO:0005739">
    <property type="term" value="C:mitochondrion"/>
    <property type="evidence" value="ECO:0007669"/>
    <property type="project" value="TreeGrafter"/>
</dbReference>
<comment type="cofactor">
    <cofactor evidence="2">
        <name>Mg(2+)</name>
        <dbReference type="ChEBI" id="CHEBI:18420"/>
    </cofactor>
</comment>
<comment type="caution">
    <text evidence="9">The sequence shown here is derived from an EMBL/GenBank/DDBJ whole genome shotgun (WGS) entry which is preliminary data.</text>
</comment>
<keyword evidence="4" id="KW-0479">Metal-binding</keyword>
<keyword evidence="6" id="KW-0460">Magnesium</keyword>
<dbReference type="InterPro" id="IPR039121">
    <property type="entry name" value="NUDT19"/>
</dbReference>
<dbReference type="PROSITE" id="PS51462">
    <property type="entry name" value="NUDIX"/>
    <property type="match status" value="1"/>
</dbReference>
<dbReference type="GO" id="GO:0046872">
    <property type="term" value="F:metal ion binding"/>
    <property type="evidence" value="ECO:0007669"/>
    <property type="project" value="UniProtKB-KW"/>
</dbReference>
<reference evidence="9" key="1">
    <citation type="submission" date="2023-07" db="EMBL/GenBank/DDBJ databases">
        <title>Chromosome-level genome assembly of Artemia franciscana.</title>
        <authorList>
            <person name="Jo E."/>
        </authorList>
    </citation>
    <scope>NUCLEOTIDE SEQUENCE</scope>
    <source>
        <tissue evidence="9">Whole body</tissue>
    </source>
</reference>
<evidence type="ECO:0000256" key="6">
    <source>
        <dbReference type="ARBA" id="ARBA00022842"/>
    </source>
</evidence>
<evidence type="ECO:0000256" key="3">
    <source>
        <dbReference type="ARBA" id="ARBA00005582"/>
    </source>
</evidence>
<keyword evidence="5" id="KW-0378">Hydrolase</keyword>
<feature type="domain" description="Nudix hydrolase" evidence="8">
    <location>
        <begin position="5"/>
        <end position="225"/>
    </location>
</feature>
<evidence type="ECO:0000256" key="2">
    <source>
        <dbReference type="ARBA" id="ARBA00001946"/>
    </source>
</evidence>
<name>A0AA88L9Q4_ARTSF</name>
<dbReference type="Proteomes" id="UP001187531">
    <property type="component" value="Unassembled WGS sequence"/>
</dbReference>
<sequence>MPTAPWKAASTLIVAARNLALNRSINESFDYKLLLLKRSAKSGFMAKAFVFPGGIWDPHDSDLKYEAVIGSDYPEYEADALPELYKSREVNKLIPEIYFKITAIRETFEETGVLICQKTEKAIDPCSLKIWRREVFENASKFLNLCLEHSILPDVKNLHEWSCWLTPVDVGPRRFDTMFYICCLEEIPLATVDDSEISEFRWLSPEEALKLHISREIWLAPPQVYELSRLCAFKSFDGLKEFAEKRAKLGVNRWMPVRMNATDGIISTLPGDYLYPENPDFLGEKEVIDLEKSLKELKELSNLNRFEYQDFFNASLIIRNIQDPCGHPTPVSFDSLIKSSL</sequence>
<dbReference type="EMBL" id="JAVRJZ010000004">
    <property type="protein sequence ID" value="KAK2723629.1"/>
    <property type="molecule type" value="Genomic_DNA"/>
</dbReference>